<comment type="caution">
    <text evidence="7">The sequence shown here is derived from an EMBL/GenBank/DDBJ whole genome shotgun (WGS) entry which is preliminary data.</text>
</comment>
<dbReference type="AlphaFoldDB" id="A0A318RDV1"/>
<dbReference type="EMBL" id="QJSP01000025">
    <property type="protein sequence ID" value="PYE12094.1"/>
    <property type="molecule type" value="Genomic_DNA"/>
</dbReference>
<dbReference type="SUPFAM" id="SSF51621">
    <property type="entry name" value="Phosphoenolpyruvate/pyruvate domain"/>
    <property type="match status" value="1"/>
</dbReference>
<evidence type="ECO:0000313" key="7">
    <source>
        <dbReference type="EMBL" id="PYE12094.1"/>
    </source>
</evidence>
<dbReference type="InterPro" id="IPR005000">
    <property type="entry name" value="Aldolase/citrate-lyase_domain"/>
</dbReference>
<evidence type="ECO:0000256" key="1">
    <source>
        <dbReference type="ARBA" id="ARBA00001946"/>
    </source>
</evidence>
<keyword evidence="7" id="KW-0456">Lyase</keyword>
<dbReference type="InterPro" id="IPR015813">
    <property type="entry name" value="Pyrv/PenolPyrv_kinase-like_dom"/>
</dbReference>
<organism evidence="7 8">
    <name type="scientific">Williamsia limnetica</name>
    <dbReference type="NCBI Taxonomy" id="882452"/>
    <lineage>
        <taxon>Bacteria</taxon>
        <taxon>Bacillati</taxon>
        <taxon>Actinomycetota</taxon>
        <taxon>Actinomycetes</taxon>
        <taxon>Mycobacteriales</taxon>
        <taxon>Nocardiaceae</taxon>
        <taxon>Williamsia</taxon>
    </lineage>
</organism>
<gene>
    <name evidence="7" type="ORF">DFR67_12515</name>
</gene>
<keyword evidence="3 5" id="KW-0460">Magnesium</keyword>
<name>A0A318RDV1_WILLI</name>
<dbReference type="RefSeq" id="WP_110472671.1">
    <property type="nucleotide sequence ID" value="NZ_QJSP01000025.1"/>
</dbReference>
<dbReference type="PANTHER" id="PTHR32308:SF10">
    <property type="entry name" value="CITRATE LYASE SUBUNIT BETA"/>
    <property type="match status" value="1"/>
</dbReference>
<dbReference type="Gene3D" id="3.20.20.60">
    <property type="entry name" value="Phosphoenolpyruvate-binding domains"/>
    <property type="match status" value="1"/>
</dbReference>
<sequence length="281" mass="30189">MSPHELPSRPHIEATIARSWLLVNASVRPAYMAAAQSQADQIILDIEDAVDSGAKSSARGSVAEWLRGAGAWVRINDRTTPYWSEDVDHLRGTSGLAGVMLAKTEYPDQVDETYDRLGGRVPVIPLIESAMGIENAVDIARRRGVLRLAFGSGDYRRDTATDADDLVMAYPRSRLVVASRVAGLTGPIDGPAVTDDHTVLREKTATSVSFGLTGKLCLNPAHTGVINTVISPSPEDAAWATGFLSDFEARGRVVRDGSDLPRLKRAERIAELANEFGVVAG</sequence>
<dbReference type="Proteomes" id="UP000247591">
    <property type="component" value="Unassembled WGS sequence"/>
</dbReference>
<dbReference type="PIRSF" id="PIRSF015582">
    <property type="entry name" value="Cit_lyase_B"/>
    <property type="match status" value="1"/>
</dbReference>
<feature type="binding site" evidence="4">
    <location>
        <position position="128"/>
    </location>
    <ligand>
        <name>substrate</name>
    </ligand>
</feature>
<evidence type="ECO:0000313" key="8">
    <source>
        <dbReference type="Proteomes" id="UP000247591"/>
    </source>
</evidence>
<dbReference type="Pfam" id="PF03328">
    <property type="entry name" value="HpcH_HpaI"/>
    <property type="match status" value="1"/>
</dbReference>
<evidence type="ECO:0000256" key="3">
    <source>
        <dbReference type="ARBA" id="ARBA00022842"/>
    </source>
</evidence>
<dbReference type="GO" id="GO:0000287">
    <property type="term" value="F:magnesium ion binding"/>
    <property type="evidence" value="ECO:0007669"/>
    <property type="project" value="TreeGrafter"/>
</dbReference>
<dbReference type="InterPro" id="IPR011206">
    <property type="entry name" value="Citrate_lyase_beta/mcl1/mcl2"/>
</dbReference>
<evidence type="ECO:0000256" key="4">
    <source>
        <dbReference type="PIRSR" id="PIRSR015582-1"/>
    </source>
</evidence>
<keyword evidence="2 5" id="KW-0479">Metal-binding</keyword>
<protein>
    <submittedName>
        <fullName evidence="7">Citrate lyase subunit beta/citryl-CoA lyase</fullName>
    </submittedName>
</protein>
<dbReference type="GO" id="GO:0016829">
    <property type="term" value="F:lyase activity"/>
    <property type="evidence" value="ECO:0007669"/>
    <property type="project" value="UniProtKB-KW"/>
</dbReference>
<proteinExistence type="predicted"/>
<evidence type="ECO:0000256" key="5">
    <source>
        <dbReference type="PIRSR" id="PIRSR015582-2"/>
    </source>
</evidence>
<feature type="domain" description="HpcH/HpaI aldolase/citrate lyase" evidence="6">
    <location>
        <begin position="30"/>
        <end position="220"/>
    </location>
</feature>
<dbReference type="OrthoDB" id="4322898at2"/>
<dbReference type="GO" id="GO:0006107">
    <property type="term" value="P:oxaloacetate metabolic process"/>
    <property type="evidence" value="ECO:0007669"/>
    <property type="project" value="TreeGrafter"/>
</dbReference>
<reference evidence="7 8" key="1">
    <citation type="submission" date="2018-06" db="EMBL/GenBank/DDBJ databases">
        <title>Genomic Encyclopedia of Type Strains, Phase IV (KMG-IV): sequencing the most valuable type-strain genomes for metagenomic binning, comparative biology and taxonomic classification.</title>
        <authorList>
            <person name="Goeker M."/>
        </authorList>
    </citation>
    <scope>NUCLEOTIDE SEQUENCE [LARGE SCALE GENOMIC DNA]</scope>
    <source>
        <strain evidence="7 8">DSM 45521</strain>
    </source>
</reference>
<evidence type="ECO:0000259" key="6">
    <source>
        <dbReference type="Pfam" id="PF03328"/>
    </source>
</evidence>
<accession>A0A318RDV1</accession>
<dbReference type="InterPro" id="IPR040442">
    <property type="entry name" value="Pyrv_kinase-like_dom_sf"/>
</dbReference>
<evidence type="ECO:0000256" key="2">
    <source>
        <dbReference type="ARBA" id="ARBA00022723"/>
    </source>
</evidence>
<keyword evidence="8" id="KW-1185">Reference proteome</keyword>
<comment type="cofactor">
    <cofactor evidence="1">
        <name>Mg(2+)</name>
        <dbReference type="ChEBI" id="CHEBI:18420"/>
    </cofactor>
</comment>
<feature type="binding site" evidence="4">
    <location>
        <position position="74"/>
    </location>
    <ligand>
        <name>substrate</name>
    </ligand>
</feature>
<feature type="binding site" evidence="5">
    <location>
        <position position="154"/>
    </location>
    <ligand>
        <name>Mg(2+)</name>
        <dbReference type="ChEBI" id="CHEBI:18420"/>
    </ligand>
</feature>
<feature type="binding site" evidence="5">
    <location>
        <position position="128"/>
    </location>
    <ligand>
        <name>Mg(2+)</name>
        <dbReference type="ChEBI" id="CHEBI:18420"/>
    </ligand>
</feature>
<dbReference type="PANTHER" id="PTHR32308">
    <property type="entry name" value="LYASE BETA SUBUNIT, PUTATIVE (AFU_ORTHOLOGUE AFUA_4G13030)-RELATED"/>
    <property type="match status" value="1"/>
</dbReference>